<dbReference type="PANTHER" id="PTHR43201:SF8">
    <property type="entry name" value="ACYL-COA SYNTHETASE FAMILY MEMBER 3"/>
    <property type="match status" value="1"/>
</dbReference>
<dbReference type="Gene3D" id="3.30.300.30">
    <property type="match status" value="1"/>
</dbReference>
<evidence type="ECO:0000259" key="2">
    <source>
        <dbReference type="Pfam" id="PF00501"/>
    </source>
</evidence>
<dbReference type="InterPro" id="IPR045851">
    <property type="entry name" value="AMP-bd_C_sf"/>
</dbReference>
<accession>A0A6J7IIU9</accession>
<protein>
    <submittedName>
        <fullName evidence="4">Unannotated protein</fullName>
    </submittedName>
</protein>
<reference evidence="4" key="1">
    <citation type="submission" date="2020-05" db="EMBL/GenBank/DDBJ databases">
        <authorList>
            <person name="Chiriac C."/>
            <person name="Salcher M."/>
            <person name="Ghai R."/>
            <person name="Kavagutti S V."/>
        </authorList>
    </citation>
    <scope>NUCLEOTIDE SEQUENCE</scope>
</reference>
<feature type="domain" description="AMP-binding enzyme C-terminal" evidence="3">
    <location>
        <begin position="253"/>
        <end position="323"/>
    </location>
</feature>
<dbReference type="PROSITE" id="PS00455">
    <property type="entry name" value="AMP_BINDING"/>
    <property type="match status" value="1"/>
</dbReference>
<dbReference type="Pfam" id="PF13193">
    <property type="entry name" value="AMP-binding_C"/>
    <property type="match status" value="1"/>
</dbReference>
<dbReference type="InterPro" id="IPR042099">
    <property type="entry name" value="ANL_N_sf"/>
</dbReference>
<dbReference type="InterPro" id="IPR000873">
    <property type="entry name" value="AMP-dep_synth/lig_dom"/>
</dbReference>
<dbReference type="AlphaFoldDB" id="A0A6J7IIU9"/>
<dbReference type="PANTHER" id="PTHR43201">
    <property type="entry name" value="ACYL-COA SYNTHETASE"/>
    <property type="match status" value="1"/>
</dbReference>
<evidence type="ECO:0000313" key="4">
    <source>
        <dbReference type="EMBL" id="CAB4931029.1"/>
    </source>
</evidence>
<dbReference type="InterPro" id="IPR025110">
    <property type="entry name" value="AMP-bd_C"/>
</dbReference>
<dbReference type="SUPFAM" id="SSF56801">
    <property type="entry name" value="Acetyl-CoA synthetase-like"/>
    <property type="match status" value="1"/>
</dbReference>
<gene>
    <name evidence="4" type="ORF">UFOPK3774_00063</name>
</gene>
<evidence type="ECO:0000256" key="1">
    <source>
        <dbReference type="ARBA" id="ARBA00006432"/>
    </source>
</evidence>
<evidence type="ECO:0000259" key="3">
    <source>
        <dbReference type="Pfam" id="PF13193"/>
    </source>
</evidence>
<organism evidence="4">
    <name type="scientific">freshwater metagenome</name>
    <dbReference type="NCBI Taxonomy" id="449393"/>
    <lineage>
        <taxon>unclassified sequences</taxon>
        <taxon>metagenomes</taxon>
        <taxon>ecological metagenomes</taxon>
    </lineage>
</organism>
<dbReference type="Pfam" id="PF00501">
    <property type="entry name" value="AMP-binding"/>
    <property type="match status" value="1"/>
</dbReference>
<dbReference type="EMBL" id="CAFBNG010000006">
    <property type="protein sequence ID" value="CAB4931029.1"/>
    <property type="molecule type" value="Genomic_DNA"/>
</dbReference>
<dbReference type="GO" id="GO:0031956">
    <property type="term" value="F:medium-chain fatty acid-CoA ligase activity"/>
    <property type="evidence" value="ECO:0007669"/>
    <property type="project" value="TreeGrafter"/>
</dbReference>
<feature type="domain" description="AMP-dependent synthetase/ligase" evidence="2">
    <location>
        <begin position="24"/>
        <end position="173"/>
    </location>
</feature>
<dbReference type="InterPro" id="IPR020845">
    <property type="entry name" value="AMP-binding_CS"/>
</dbReference>
<dbReference type="Gene3D" id="3.40.50.12780">
    <property type="entry name" value="N-terminal domain of ligase-like"/>
    <property type="match status" value="1"/>
</dbReference>
<name>A0A6J7IIU9_9ZZZZ</name>
<dbReference type="GO" id="GO:0006631">
    <property type="term" value="P:fatty acid metabolic process"/>
    <property type="evidence" value="ECO:0007669"/>
    <property type="project" value="TreeGrafter"/>
</dbReference>
<proteinExistence type="inferred from homology"/>
<sequence>MAALAGAIEGTGPALGFGSIASTEVPEEIALVVGTSGSTGDAKEVALTRAALLHSATESNRYLGAEIGDSWALSLPLTHIAAVNVLLRAYLLKSQPVDARTSHKPADFTAIVPTQLFRALNGDNELLETLIGMKSILVGGAALSDDLYQRASDRGVKIVRTYGMSETSGGCIYDGAALPGVTFTLESNGEISIGGKTLASGYLRAGQLDATNFKSGIFRTRDFGKLENGKLQVLGRVDDIVITGGENLSLDLVESVLKDFLKSEECAAFTVADPEWGAALCIATTHEVDKEKISKLLEESIGVHAKPKRFLLVAEIPRTSIGKVDRRRLGVIE</sequence>
<comment type="similarity">
    <text evidence="1">Belongs to the ATP-dependent AMP-binding enzyme family.</text>
</comment>